<reference evidence="1 2" key="1">
    <citation type="submission" date="2019-02" db="EMBL/GenBank/DDBJ databases">
        <title>Deep-cultivation of Planctomycetes and their phenomic and genomic characterization uncovers novel biology.</title>
        <authorList>
            <person name="Wiegand S."/>
            <person name="Jogler M."/>
            <person name="Boedeker C."/>
            <person name="Pinto D."/>
            <person name="Vollmers J."/>
            <person name="Rivas-Marin E."/>
            <person name="Kohn T."/>
            <person name="Peeters S.H."/>
            <person name="Heuer A."/>
            <person name="Rast P."/>
            <person name="Oberbeckmann S."/>
            <person name="Bunk B."/>
            <person name="Jeske O."/>
            <person name="Meyerdierks A."/>
            <person name="Storesund J.E."/>
            <person name="Kallscheuer N."/>
            <person name="Luecker S."/>
            <person name="Lage O.M."/>
            <person name="Pohl T."/>
            <person name="Merkel B.J."/>
            <person name="Hornburger P."/>
            <person name="Mueller R.-W."/>
            <person name="Bruemmer F."/>
            <person name="Labrenz M."/>
            <person name="Spormann A.M."/>
            <person name="Op den Camp H."/>
            <person name="Overmann J."/>
            <person name="Amann R."/>
            <person name="Jetten M.S.M."/>
            <person name="Mascher T."/>
            <person name="Medema M.H."/>
            <person name="Devos D.P."/>
            <person name="Kaster A.-K."/>
            <person name="Ovreas L."/>
            <person name="Rohde M."/>
            <person name="Galperin M.Y."/>
            <person name="Jogler C."/>
        </authorList>
    </citation>
    <scope>NUCLEOTIDE SEQUENCE [LARGE SCALE GENOMIC DNA]</scope>
    <source>
        <strain evidence="1 2">EC9</strain>
    </source>
</reference>
<keyword evidence="2" id="KW-1185">Reference proteome</keyword>
<evidence type="ECO:0000313" key="1">
    <source>
        <dbReference type="EMBL" id="QDS89721.1"/>
    </source>
</evidence>
<name>A0A517M4C3_9BACT</name>
<organism evidence="1 2">
    <name type="scientific">Rosistilla ulvae</name>
    <dbReference type="NCBI Taxonomy" id="1930277"/>
    <lineage>
        <taxon>Bacteria</taxon>
        <taxon>Pseudomonadati</taxon>
        <taxon>Planctomycetota</taxon>
        <taxon>Planctomycetia</taxon>
        <taxon>Pirellulales</taxon>
        <taxon>Pirellulaceae</taxon>
        <taxon>Rosistilla</taxon>
    </lineage>
</organism>
<dbReference type="AlphaFoldDB" id="A0A517M4C3"/>
<protein>
    <submittedName>
        <fullName evidence="1">Uncharacterized protein</fullName>
    </submittedName>
</protein>
<sequence length="63" mass="6344">MSLSAASCCSQLTLLKLSKAAVLPAAAIANRDGSPSDSLGWEKIAAGGNSLPAATIQRQANVF</sequence>
<dbReference type="Proteomes" id="UP000319557">
    <property type="component" value="Chromosome"/>
</dbReference>
<dbReference type="KEGG" id="ruv:EC9_39210"/>
<evidence type="ECO:0000313" key="2">
    <source>
        <dbReference type="Proteomes" id="UP000319557"/>
    </source>
</evidence>
<dbReference type="EMBL" id="CP036261">
    <property type="protein sequence ID" value="QDS89721.1"/>
    <property type="molecule type" value="Genomic_DNA"/>
</dbReference>
<gene>
    <name evidence="1" type="ORF">EC9_39210</name>
</gene>
<proteinExistence type="predicted"/>
<accession>A0A517M4C3</accession>